<feature type="domain" description="Calponin-homology (CH)" evidence="2">
    <location>
        <begin position="1"/>
        <end position="102"/>
    </location>
</feature>
<dbReference type="InterPro" id="IPR032940">
    <property type="entry name" value="CAMSAP"/>
</dbReference>
<evidence type="ECO:0000313" key="3">
    <source>
        <dbReference type="Proteomes" id="UP000694865"/>
    </source>
</evidence>
<evidence type="ECO:0000256" key="1">
    <source>
        <dbReference type="SAM" id="MobiDB-lite"/>
    </source>
</evidence>
<evidence type="ECO:0000259" key="2">
    <source>
        <dbReference type="PROSITE" id="PS50021"/>
    </source>
</evidence>
<dbReference type="PROSITE" id="PS50021">
    <property type="entry name" value="CH"/>
    <property type="match status" value="1"/>
</dbReference>
<sequence length="235" mass="26401">MVPPSVPTLPTMDDLLKDICDGCCLAVILHFYAPKLLNITDISIHQNMSFADSIYNLQVIKSFCTEYIPGLFALSCEDLLYTPPLLKTNIIVMLAELFWWLETERPDWVQPQGMKIERIQDKPEAQRPPSGSRIGFTRSRPLPISSVTKRSFQPPVSPSQLKSSNSNPEINKAVSSYVISDKHMTAEGAVAAGIPIVQDENAQPHTQRRLLRNHMGIPIIDKQVETFYQTLLQIA</sequence>
<dbReference type="Proteomes" id="UP000694865">
    <property type="component" value="Unplaced"/>
</dbReference>
<feature type="compositionally biased region" description="Polar residues" evidence="1">
    <location>
        <begin position="158"/>
        <end position="168"/>
    </location>
</feature>
<name>A0ABM0M9N1_SACKO</name>
<organism evidence="3 4">
    <name type="scientific">Saccoglossus kowalevskii</name>
    <name type="common">Acorn worm</name>
    <dbReference type="NCBI Taxonomy" id="10224"/>
    <lineage>
        <taxon>Eukaryota</taxon>
        <taxon>Metazoa</taxon>
        <taxon>Hemichordata</taxon>
        <taxon>Enteropneusta</taxon>
        <taxon>Harrimaniidae</taxon>
        <taxon>Saccoglossus</taxon>
    </lineage>
</organism>
<dbReference type="GeneID" id="102804367"/>
<proteinExistence type="predicted"/>
<feature type="region of interest" description="Disordered" evidence="1">
    <location>
        <begin position="118"/>
        <end position="168"/>
    </location>
</feature>
<dbReference type="SUPFAM" id="SSF47576">
    <property type="entry name" value="Calponin-homology domain, CH-domain"/>
    <property type="match status" value="1"/>
</dbReference>
<dbReference type="InterPro" id="IPR036872">
    <property type="entry name" value="CH_dom_sf"/>
</dbReference>
<gene>
    <name evidence="4" type="primary">LOC102804367</name>
</gene>
<protein>
    <submittedName>
        <fullName evidence="4">Calmodulin-regulated spectrin-associated protein 1-B-like</fullName>
    </submittedName>
</protein>
<dbReference type="InterPro" id="IPR022613">
    <property type="entry name" value="CH_CAMSAP_2"/>
</dbReference>
<feature type="non-terminal residue" evidence="4">
    <location>
        <position position="1"/>
    </location>
</feature>
<dbReference type="Pfam" id="PF11971">
    <property type="entry name" value="CAMSAP_CH"/>
    <property type="match status" value="1"/>
</dbReference>
<dbReference type="PANTHER" id="PTHR21595">
    <property type="entry name" value="PATRONIN"/>
    <property type="match status" value="1"/>
</dbReference>
<keyword evidence="3" id="KW-1185">Reference proteome</keyword>
<dbReference type="PANTHER" id="PTHR21595:SF0">
    <property type="entry name" value="PATRONIN"/>
    <property type="match status" value="1"/>
</dbReference>
<dbReference type="InterPro" id="IPR001715">
    <property type="entry name" value="CH_dom"/>
</dbReference>
<reference evidence="4" key="1">
    <citation type="submission" date="2025-08" db="UniProtKB">
        <authorList>
            <consortium name="RefSeq"/>
        </authorList>
    </citation>
    <scope>IDENTIFICATION</scope>
    <source>
        <tissue evidence="4">Testes</tissue>
    </source>
</reference>
<evidence type="ECO:0000313" key="4">
    <source>
        <dbReference type="RefSeq" id="XP_006816722.1"/>
    </source>
</evidence>
<dbReference type="RefSeq" id="XP_006816722.1">
    <property type="nucleotide sequence ID" value="XM_006816659.1"/>
</dbReference>
<accession>A0ABM0M9N1</accession>